<dbReference type="EMBL" id="CP011127">
    <property type="protein sequence ID" value="AMU86672.1"/>
    <property type="molecule type" value="Genomic_DNA"/>
</dbReference>
<feature type="chain" id="PRO_5007502244" evidence="1">
    <location>
        <begin position="22"/>
        <end position="274"/>
    </location>
</feature>
<organism evidence="2 3">
    <name type="scientific">Dehalococcoides mccartyi</name>
    <dbReference type="NCBI Taxonomy" id="61435"/>
    <lineage>
        <taxon>Bacteria</taxon>
        <taxon>Bacillati</taxon>
        <taxon>Chloroflexota</taxon>
        <taxon>Dehalococcoidia</taxon>
        <taxon>Dehalococcoidales</taxon>
        <taxon>Dehalococcoidaceae</taxon>
        <taxon>Dehalococcoides</taxon>
    </lineage>
</organism>
<accession>A0A142VA73</accession>
<dbReference type="PATRIC" id="fig|61435.8.peg.844"/>
<protein>
    <submittedName>
        <fullName evidence="2">Uncharacterized protein</fullName>
    </submittedName>
</protein>
<gene>
    <name evidence="2" type="ORF">Dm11a5_0846</name>
</gene>
<keyword evidence="1" id="KW-0732">Signal</keyword>
<proteinExistence type="predicted"/>
<reference evidence="2 3" key="1">
    <citation type="submission" date="2015-03" db="EMBL/GenBank/DDBJ databases">
        <title>Genomic characterization of Dehalococcoides mccartyi strain 11a5, an unusal plasmid-containing chloroethene dechlorinator.</title>
        <authorList>
            <person name="Zhao S."/>
            <person name="Ding C."/>
            <person name="He J."/>
        </authorList>
    </citation>
    <scope>NUCLEOTIDE SEQUENCE [LARGE SCALE GENOMIC DNA]</scope>
    <source>
        <strain evidence="2 3">11a5</strain>
    </source>
</reference>
<dbReference type="Proteomes" id="UP000076394">
    <property type="component" value="Chromosome"/>
</dbReference>
<name>A0A142VA73_9CHLR</name>
<evidence type="ECO:0000313" key="2">
    <source>
        <dbReference type="EMBL" id="AMU86672.1"/>
    </source>
</evidence>
<evidence type="ECO:0000256" key="1">
    <source>
        <dbReference type="SAM" id="SignalP"/>
    </source>
</evidence>
<dbReference type="AlphaFoldDB" id="A0A142VA73"/>
<dbReference type="RefSeq" id="WP_155722149.1">
    <property type="nucleotide sequence ID" value="NZ_CP011127.1"/>
</dbReference>
<evidence type="ECO:0000313" key="3">
    <source>
        <dbReference type="Proteomes" id="UP000076394"/>
    </source>
</evidence>
<feature type="signal peptide" evidence="1">
    <location>
        <begin position="1"/>
        <end position="21"/>
    </location>
</feature>
<sequence length="274" mass="28560">MKKLNRMLMLMLRVFCMTIFMCPPDSGESAYIIEGSRKRAWRNAGAPSDGTSGTYAGIADKGDLLIDTTNGTLYQNTNTKASPTWTQKSSLATYGLVGDMAANGTAVANAVGTSSAPARVDHVHKVGEHDHSDNTKGSPVVEAGITPASLTGLVAKQVADVNVIGGLVVLHRIDVADASGDNDVTLTHKTRVIDVWGLNTGIAAHATDDTWQVKNGSNAISDAVAKTAAVNAIKRIGTIDPTYAEIAAGGTLRITAVKDTNAAVTVYVLGIRVS</sequence>